<proteinExistence type="predicted"/>
<name>A0A7K3NJK2_9BACT</name>
<dbReference type="Pfam" id="PF10122">
    <property type="entry name" value="Zn_ribbon_Com"/>
    <property type="match status" value="1"/>
</dbReference>
<dbReference type="RefSeq" id="WP_163301402.1">
    <property type="nucleotide sequence ID" value="NZ_JAAGRQ010000017.1"/>
</dbReference>
<evidence type="ECO:0000313" key="1">
    <source>
        <dbReference type="EMBL" id="NDY56350.1"/>
    </source>
</evidence>
<comment type="caution">
    <text evidence="1">The sequence shown here is derived from an EMBL/GenBank/DDBJ whole genome shotgun (WGS) entry which is preliminary data.</text>
</comment>
<protein>
    <submittedName>
        <fullName evidence="1">Com family DNA-binding transcriptional regulator</fullName>
    </submittedName>
</protein>
<dbReference type="Proteomes" id="UP000469724">
    <property type="component" value="Unassembled WGS sequence"/>
</dbReference>
<sequence length="58" mass="6249">MREIRCGICNKLLAKGEAFELAIKCPRCGTVHLLRAVSPGPEPIEAPSGEKIACRESV</sequence>
<evidence type="ECO:0000313" key="2">
    <source>
        <dbReference type="Proteomes" id="UP000469724"/>
    </source>
</evidence>
<accession>A0A7K3NJK2</accession>
<dbReference type="GO" id="GO:0003677">
    <property type="term" value="F:DNA binding"/>
    <property type="evidence" value="ECO:0007669"/>
    <property type="project" value="UniProtKB-KW"/>
</dbReference>
<dbReference type="InterPro" id="IPR019294">
    <property type="entry name" value="Translation_reg_Com"/>
</dbReference>
<gene>
    <name evidence="1" type="ORF">G3N56_06280</name>
</gene>
<keyword evidence="1" id="KW-0238">DNA-binding</keyword>
<dbReference type="AlphaFoldDB" id="A0A7K3NJK2"/>
<reference evidence="1 2" key="1">
    <citation type="submission" date="2020-02" db="EMBL/GenBank/DDBJ databases">
        <title>Comparative genomics of sulfur disproportionating microorganisms.</title>
        <authorList>
            <person name="Ward L.M."/>
            <person name="Bertran E."/>
            <person name="Johnston D.T."/>
        </authorList>
    </citation>
    <scope>NUCLEOTIDE SEQUENCE [LARGE SCALE GENOMIC DNA]</scope>
    <source>
        <strain evidence="1 2">DSM 3696</strain>
    </source>
</reference>
<organism evidence="1 2">
    <name type="scientific">Desulfolutivibrio sulfodismutans</name>
    <dbReference type="NCBI Taxonomy" id="63561"/>
    <lineage>
        <taxon>Bacteria</taxon>
        <taxon>Pseudomonadati</taxon>
        <taxon>Thermodesulfobacteriota</taxon>
        <taxon>Desulfovibrionia</taxon>
        <taxon>Desulfovibrionales</taxon>
        <taxon>Desulfovibrionaceae</taxon>
        <taxon>Desulfolutivibrio</taxon>
    </lineage>
</organism>
<dbReference type="EMBL" id="JAAGRQ010000017">
    <property type="protein sequence ID" value="NDY56350.1"/>
    <property type="molecule type" value="Genomic_DNA"/>
</dbReference>
<keyword evidence="2" id="KW-1185">Reference proteome</keyword>